<accession>A0A5S4YCZ6</accession>
<organism evidence="6 7">
    <name type="scientific">Bradyrhizobium hipponense</name>
    <dbReference type="NCBI Taxonomy" id="2605638"/>
    <lineage>
        <taxon>Bacteria</taxon>
        <taxon>Pseudomonadati</taxon>
        <taxon>Pseudomonadota</taxon>
        <taxon>Alphaproteobacteria</taxon>
        <taxon>Hyphomicrobiales</taxon>
        <taxon>Nitrobacteraceae</taxon>
        <taxon>Bradyrhizobium</taxon>
    </lineage>
</organism>
<dbReference type="CDD" id="cd00616">
    <property type="entry name" value="AHBA_syn"/>
    <property type="match status" value="1"/>
</dbReference>
<protein>
    <submittedName>
        <fullName evidence="6">DegT/DnrJ/EryC1/StrS family aminotransferase</fullName>
    </submittedName>
</protein>
<dbReference type="Pfam" id="PF01041">
    <property type="entry name" value="DegT_DnrJ_EryC1"/>
    <property type="match status" value="1"/>
</dbReference>
<comment type="caution">
    <text evidence="6">The sequence shown here is derived from an EMBL/GenBank/DDBJ whole genome shotgun (WGS) entry which is preliminary data.</text>
</comment>
<comment type="similarity">
    <text evidence="2 5">Belongs to the DegT/DnrJ/EryC1 family.</text>
</comment>
<dbReference type="GO" id="GO:0000271">
    <property type="term" value="P:polysaccharide biosynthetic process"/>
    <property type="evidence" value="ECO:0007669"/>
    <property type="project" value="TreeGrafter"/>
</dbReference>
<keyword evidence="6" id="KW-0808">Transferase</keyword>
<dbReference type="GO" id="GO:0030170">
    <property type="term" value="F:pyridoxal phosphate binding"/>
    <property type="evidence" value="ECO:0007669"/>
    <property type="project" value="TreeGrafter"/>
</dbReference>
<dbReference type="PANTHER" id="PTHR30244:SF36">
    <property type="entry name" value="3-OXO-GLUCOSE-6-PHOSPHATE:GLUTAMATE AMINOTRANSFERASE"/>
    <property type="match status" value="1"/>
</dbReference>
<evidence type="ECO:0000256" key="1">
    <source>
        <dbReference type="ARBA" id="ARBA00022898"/>
    </source>
</evidence>
<feature type="active site" description="Proton acceptor" evidence="3">
    <location>
        <position position="185"/>
    </location>
</feature>
<proteinExistence type="inferred from homology"/>
<evidence type="ECO:0000256" key="5">
    <source>
        <dbReference type="RuleBase" id="RU004508"/>
    </source>
</evidence>
<dbReference type="InterPro" id="IPR015424">
    <property type="entry name" value="PyrdxlP-dep_Trfase"/>
</dbReference>
<dbReference type="SUPFAM" id="SSF53383">
    <property type="entry name" value="PLP-dependent transferases"/>
    <property type="match status" value="1"/>
</dbReference>
<dbReference type="PIRSF" id="PIRSF000390">
    <property type="entry name" value="PLP_StrS"/>
    <property type="match status" value="1"/>
</dbReference>
<evidence type="ECO:0000313" key="7">
    <source>
        <dbReference type="Proteomes" id="UP000324797"/>
    </source>
</evidence>
<dbReference type="AlphaFoldDB" id="A0A5S4YCZ6"/>
<evidence type="ECO:0000256" key="3">
    <source>
        <dbReference type="PIRSR" id="PIRSR000390-1"/>
    </source>
</evidence>
<dbReference type="GO" id="GO:0008483">
    <property type="term" value="F:transaminase activity"/>
    <property type="evidence" value="ECO:0007669"/>
    <property type="project" value="UniProtKB-KW"/>
</dbReference>
<sequence>MIPFLDLKAQARTIGPQIDAAIMRALRNERSAQGHEAGAFEERFADYCNVSCCRAVNSGASALHLALLAAGVEPGDEVITVSMNFVATTNAIIRCGATPVFVDVYPVTWTMNPALVEAAITSKTKAIVPTHLHGLMADMDSIMSIARRHGLLVVEDAAQAHGAEYKGRRAGSIGDLGCFSFYPDKNIGACGEAGAVVTDHPELARRVSRLLDRAQSDVLARCDDRMDEVQAAVLNVKMDYIESWTEARRSIAAQYDQALSGRALACPRPPSHDRHVYHIYAVKLPHRDQTFEMLRGAGIGVGIHYAVPVHLQKSYVELGYRVGDLPVSERLAREFLSLPVYPDLLPDQCSVVASELKKIAASETQVFRGDAAFQNKTLRHGLVA</sequence>
<dbReference type="Proteomes" id="UP000324797">
    <property type="component" value="Unassembled WGS sequence"/>
</dbReference>
<name>A0A5S4YCZ6_9BRAD</name>
<keyword evidence="6" id="KW-0032">Aminotransferase</keyword>
<dbReference type="PANTHER" id="PTHR30244">
    <property type="entry name" value="TRANSAMINASE"/>
    <property type="match status" value="1"/>
</dbReference>
<gene>
    <name evidence="6" type="ORF">FXV83_38560</name>
</gene>
<evidence type="ECO:0000256" key="2">
    <source>
        <dbReference type="ARBA" id="ARBA00037999"/>
    </source>
</evidence>
<dbReference type="RefSeq" id="WP_148745203.1">
    <property type="nucleotide sequence ID" value="NZ_VSTH01000185.1"/>
</dbReference>
<reference evidence="6 7" key="1">
    <citation type="submission" date="2019-08" db="EMBL/GenBank/DDBJ databases">
        <title>Bradyrhizobium hipponensis sp. nov., a rhizobium isolated from a Lupinus angustifolius root nodule in Tunisia.</title>
        <authorList>
            <person name="Off K."/>
            <person name="Rejili M."/>
            <person name="Mars M."/>
            <person name="Brachmann A."/>
            <person name="Marin M."/>
        </authorList>
    </citation>
    <scope>NUCLEOTIDE SEQUENCE [LARGE SCALE GENOMIC DNA]</scope>
    <source>
        <strain evidence="7">aSej3</strain>
    </source>
</reference>
<evidence type="ECO:0000313" key="6">
    <source>
        <dbReference type="EMBL" id="TYO61367.1"/>
    </source>
</evidence>
<dbReference type="Gene3D" id="3.90.1150.10">
    <property type="entry name" value="Aspartate Aminotransferase, domain 1"/>
    <property type="match status" value="1"/>
</dbReference>
<keyword evidence="1 4" id="KW-0663">Pyridoxal phosphate</keyword>
<keyword evidence="7" id="KW-1185">Reference proteome</keyword>
<feature type="modified residue" description="N6-(pyridoxal phosphate)lysine" evidence="4">
    <location>
        <position position="185"/>
    </location>
</feature>
<dbReference type="InterPro" id="IPR000653">
    <property type="entry name" value="DegT/StrS_aminotransferase"/>
</dbReference>
<evidence type="ECO:0000256" key="4">
    <source>
        <dbReference type="PIRSR" id="PIRSR000390-2"/>
    </source>
</evidence>
<dbReference type="Gene3D" id="3.40.640.10">
    <property type="entry name" value="Type I PLP-dependent aspartate aminotransferase-like (Major domain)"/>
    <property type="match status" value="1"/>
</dbReference>
<dbReference type="InterPro" id="IPR015421">
    <property type="entry name" value="PyrdxlP-dep_Trfase_major"/>
</dbReference>
<dbReference type="EMBL" id="VSTH01000185">
    <property type="protein sequence ID" value="TYO61367.1"/>
    <property type="molecule type" value="Genomic_DNA"/>
</dbReference>
<dbReference type="InterPro" id="IPR015422">
    <property type="entry name" value="PyrdxlP-dep_Trfase_small"/>
</dbReference>